<dbReference type="InterPro" id="IPR003599">
    <property type="entry name" value="Ig_sub"/>
</dbReference>
<feature type="domain" description="Ig-like" evidence="2">
    <location>
        <begin position="48"/>
        <end position="136"/>
    </location>
</feature>
<dbReference type="InterPro" id="IPR013783">
    <property type="entry name" value="Ig-like_fold"/>
</dbReference>
<comment type="caution">
    <text evidence="3">The sequence shown here is derived from an EMBL/GenBank/DDBJ whole genome shotgun (WGS) entry which is preliminary data.</text>
</comment>
<evidence type="ECO:0000259" key="2">
    <source>
        <dbReference type="PROSITE" id="PS50835"/>
    </source>
</evidence>
<dbReference type="SMART" id="SM00409">
    <property type="entry name" value="IG"/>
    <property type="match status" value="1"/>
</dbReference>
<keyword evidence="1" id="KW-0812">Transmembrane</keyword>
<evidence type="ECO:0000313" key="3">
    <source>
        <dbReference type="EMBL" id="KAK2143651.1"/>
    </source>
</evidence>
<keyword evidence="1" id="KW-1133">Transmembrane helix</keyword>
<dbReference type="Pfam" id="PF00047">
    <property type="entry name" value="ig"/>
    <property type="match status" value="1"/>
</dbReference>
<feature type="transmembrane region" description="Helical" evidence="1">
    <location>
        <begin position="21"/>
        <end position="38"/>
    </location>
</feature>
<proteinExistence type="predicted"/>
<feature type="transmembrane region" description="Helical" evidence="1">
    <location>
        <begin position="154"/>
        <end position="181"/>
    </location>
</feature>
<dbReference type="InterPro" id="IPR036179">
    <property type="entry name" value="Ig-like_dom_sf"/>
</dbReference>
<dbReference type="Proteomes" id="UP001208570">
    <property type="component" value="Unassembled WGS sequence"/>
</dbReference>
<dbReference type="SMART" id="SM00408">
    <property type="entry name" value="IGc2"/>
    <property type="match status" value="1"/>
</dbReference>
<dbReference type="InterPro" id="IPR003598">
    <property type="entry name" value="Ig_sub2"/>
</dbReference>
<organism evidence="3 4">
    <name type="scientific">Paralvinella palmiformis</name>
    <dbReference type="NCBI Taxonomy" id="53620"/>
    <lineage>
        <taxon>Eukaryota</taxon>
        <taxon>Metazoa</taxon>
        <taxon>Spiralia</taxon>
        <taxon>Lophotrochozoa</taxon>
        <taxon>Annelida</taxon>
        <taxon>Polychaeta</taxon>
        <taxon>Sedentaria</taxon>
        <taxon>Canalipalpata</taxon>
        <taxon>Terebellida</taxon>
        <taxon>Terebelliformia</taxon>
        <taxon>Alvinellidae</taxon>
        <taxon>Paralvinella</taxon>
    </lineage>
</organism>
<dbReference type="SUPFAM" id="SSF48726">
    <property type="entry name" value="Immunoglobulin"/>
    <property type="match status" value="1"/>
</dbReference>
<dbReference type="CDD" id="cd00096">
    <property type="entry name" value="Ig"/>
    <property type="match status" value="1"/>
</dbReference>
<dbReference type="InterPro" id="IPR007110">
    <property type="entry name" value="Ig-like_dom"/>
</dbReference>
<gene>
    <name evidence="3" type="ORF">LSH36_824g03047</name>
</gene>
<evidence type="ECO:0000256" key="1">
    <source>
        <dbReference type="SAM" id="Phobius"/>
    </source>
</evidence>
<sequence>MLKDLQITSKMKANKTHTMSGNAVLHLVVIAITTTMMMKTTNANNATPNITIACPDTNNGEHCSHIKYVTGYNLELTCHVAEQHAVSSIHWLYHNTTDINDLGWERMHYNGTNLTSTLVIGDIRTEDSGNYTCVTSLPDFAAQILIETYVMPDYFVAGMILLGLNLGLCLLFVVCLASSIITERRRKSASKYDGYSVKLADDEKE</sequence>
<evidence type="ECO:0000313" key="4">
    <source>
        <dbReference type="Proteomes" id="UP001208570"/>
    </source>
</evidence>
<accession>A0AAD9MTV3</accession>
<dbReference type="InterPro" id="IPR013151">
    <property type="entry name" value="Immunoglobulin_dom"/>
</dbReference>
<dbReference type="PROSITE" id="PS50835">
    <property type="entry name" value="IG_LIKE"/>
    <property type="match status" value="1"/>
</dbReference>
<name>A0AAD9MTV3_9ANNE</name>
<keyword evidence="4" id="KW-1185">Reference proteome</keyword>
<protein>
    <recommendedName>
        <fullName evidence="2">Ig-like domain-containing protein</fullName>
    </recommendedName>
</protein>
<keyword evidence="1" id="KW-0472">Membrane</keyword>
<dbReference type="Gene3D" id="2.60.40.10">
    <property type="entry name" value="Immunoglobulins"/>
    <property type="match status" value="1"/>
</dbReference>
<dbReference type="EMBL" id="JAODUP010000824">
    <property type="protein sequence ID" value="KAK2143651.1"/>
    <property type="molecule type" value="Genomic_DNA"/>
</dbReference>
<dbReference type="AlphaFoldDB" id="A0AAD9MTV3"/>
<reference evidence="3" key="1">
    <citation type="journal article" date="2023" name="Mol. Biol. Evol.">
        <title>Third-Generation Sequencing Reveals the Adaptive Role of the Epigenome in Three Deep-Sea Polychaetes.</title>
        <authorList>
            <person name="Perez M."/>
            <person name="Aroh O."/>
            <person name="Sun Y."/>
            <person name="Lan Y."/>
            <person name="Juniper S.K."/>
            <person name="Young C.R."/>
            <person name="Angers B."/>
            <person name="Qian P.Y."/>
        </authorList>
    </citation>
    <scope>NUCLEOTIDE SEQUENCE</scope>
    <source>
        <strain evidence="3">P08H-3</strain>
    </source>
</reference>